<dbReference type="Proteomes" id="UP000318102">
    <property type="component" value="Unassembled WGS sequence"/>
</dbReference>
<evidence type="ECO:0000256" key="1">
    <source>
        <dbReference type="SAM" id="Phobius"/>
    </source>
</evidence>
<organism evidence="2 3">
    <name type="scientific">Paenibacillus agilis</name>
    <dbReference type="NCBI Taxonomy" id="3020863"/>
    <lineage>
        <taxon>Bacteria</taxon>
        <taxon>Bacillati</taxon>
        <taxon>Bacillota</taxon>
        <taxon>Bacilli</taxon>
        <taxon>Bacillales</taxon>
        <taxon>Paenibacillaceae</taxon>
        <taxon>Paenibacillus</taxon>
    </lineage>
</organism>
<keyword evidence="3" id="KW-1185">Reference proteome</keyword>
<evidence type="ECO:0008006" key="4">
    <source>
        <dbReference type="Google" id="ProtNLM"/>
    </source>
</evidence>
<feature type="transmembrane region" description="Helical" evidence="1">
    <location>
        <begin position="95"/>
        <end position="111"/>
    </location>
</feature>
<feature type="transmembrane region" description="Helical" evidence="1">
    <location>
        <begin position="291"/>
        <end position="310"/>
    </location>
</feature>
<dbReference type="EMBL" id="VNJK01000003">
    <property type="protein sequence ID" value="TVX88414.1"/>
    <property type="molecule type" value="Genomic_DNA"/>
</dbReference>
<accession>A0A559IL82</accession>
<protein>
    <recommendedName>
        <fullName evidence="4">DoxX family membrane protein</fullName>
    </recommendedName>
</protein>
<feature type="transmembrane region" description="Helical" evidence="1">
    <location>
        <begin position="68"/>
        <end position="89"/>
    </location>
</feature>
<gene>
    <name evidence="2" type="ORF">FPZ44_19585</name>
</gene>
<proteinExistence type="predicted"/>
<name>A0A559IL82_9BACL</name>
<keyword evidence="1" id="KW-0812">Transmembrane</keyword>
<evidence type="ECO:0000313" key="3">
    <source>
        <dbReference type="Proteomes" id="UP000318102"/>
    </source>
</evidence>
<sequence length="318" mass="36032">MHVKWFAEDQEWIPSPIANVLTPTFLFWLIFTTIVLLILAFFNESIRNVGIVSRIHRHLHGLKRFNSIILRVGLGIGLLLQLITGSYLAPDLVSNHSWVYVVLTVALLGLLHRKTLFISASALTLLYIYAIIVYGLFHALDYMFYIGIIYYLFVIDTKWTRTATSALFISTGLSLAWLAIEKITIAKLACSLFHEYGLPSLGFTIEDFVLISAFIEIGIAWAFIVGMMNRFAALVLTSVFLMTTTVFGLKEIVGHMVVHTLLVMFIIEGSDDIKTMLKFKFLRSPKVRSTFIVLNFSALLFTLMIIYVWMGRPGSVFV</sequence>
<comment type="caution">
    <text evidence="2">The sequence shown here is derived from an EMBL/GenBank/DDBJ whole genome shotgun (WGS) entry which is preliminary data.</text>
</comment>
<keyword evidence="1" id="KW-1133">Transmembrane helix</keyword>
<feature type="transmembrane region" description="Helical" evidence="1">
    <location>
        <begin position="25"/>
        <end position="47"/>
    </location>
</feature>
<feature type="transmembrane region" description="Helical" evidence="1">
    <location>
        <begin position="231"/>
        <end position="247"/>
    </location>
</feature>
<feature type="transmembrane region" description="Helical" evidence="1">
    <location>
        <begin position="142"/>
        <end position="159"/>
    </location>
</feature>
<feature type="transmembrane region" description="Helical" evidence="1">
    <location>
        <begin position="166"/>
        <end position="185"/>
    </location>
</feature>
<reference evidence="2 3" key="1">
    <citation type="submission" date="2019-07" db="EMBL/GenBank/DDBJ databases">
        <authorList>
            <person name="Kim J."/>
        </authorList>
    </citation>
    <scope>NUCLEOTIDE SEQUENCE [LARGE SCALE GENOMIC DNA]</scope>
    <source>
        <strain evidence="2 3">N4</strain>
    </source>
</reference>
<keyword evidence="1" id="KW-0472">Membrane</keyword>
<feature type="transmembrane region" description="Helical" evidence="1">
    <location>
        <begin position="205"/>
        <end position="224"/>
    </location>
</feature>
<feature type="transmembrane region" description="Helical" evidence="1">
    <location>
        <begin position="116"/>
        <end position="136"/>
    </location>
</feature>
<dbReference type="AlphaFoldDB" id="A0A559IL82"/>
<dbReference type="OrthoDB" id="517560at2"/>
<feature type="transmembrane region" description="Helical" evidence="1">
    <location>
        <begin position="253"/>
        <end position="270"/>
    </location>
</feature>
<evidence type="ECO:0000313" key="2">
    <source>
        <dbReference type="EMBL" id="TVX88414.1"/>
    </source>
</evidence>